<accession>A0ABX7R4N2</accession>
<evidence type="ECO:0000256" key="3">
    <source>
        <dbReference type="ARBA" id="ARBA00023125"/>
    </source>
</evidence>
<dbReference type="EMBL" id="CP071502">
    <property type="protein sequence ID" value="QSX37793.1"/>
    <property type="molecule type" value="Genomic_DNA"/>
</dbReference>
<evidence type="ECO:0000256" key="1">
    <source>
        <dbReference type="ARBA" id="ARBA00009437"/>
    </source>
</evidence>
<organism evidence="6 7">
    <name type="scientific">Shewanella sedimentimangrovi</name>
    <dbReference type="NCBI Taxonomy" id="2814293"/>
    <lineage>
        <taxon>Bacteria</taxon>
        <taxon>Pseudomonadati</taxon>
        <taxon>Pseudomonadota</taxon>
        <taxon>Gammaproteobacteria</taxon>
        <taxon>Alteromonadales</taxon>
        <taxon>Shewanellaceae</taxon>
        <taxon>Shewanella</taxon>
    </lineage>
</organism>
<dbReference type="Proteomes" id="UP000663207">
    <property type="component" value="Chromosome"/>
</dbReference>
<keyword evidence="7" id="KW-1185">Reference proteome</keyword>
<dbReference type="SUPFAM" id="SSF46785">
    <property type="entry name" value="Winged helix' DNA-binding domain"/>
    <property type="match status" value="1"/>
</dbReference>
<dbReference type="CDD" id="cd05466">
    <property type="entry name" value="PBP2_LTTR_substrate"/>
    <property type="match status" value="1"/>
</dbReference>
<keyword evidence="2" id="KW-0805">Transcription regulation</keyword>
<name>A0ABX7R4N2_9GAMM</name>
<dbReference type="InterPro" id="IPR005119">
    <property type="entry name" value="LysR_subst-bd"/>
</dbReference>
<dbReference type="RefSeq" id="WP_207380968.1">
    <property type="nucleotide sequence ID" value="NZ_CP071502.1"/>
</dbReference>
<dbReference type="Gene3D" id="3.40.190.290">
    <property type="match status" value="1"/>
</dbReference>
<dbReference type="Gene3D" id="1.10.10.10">
    <property type="entry name" value="Winged helix-like DNA-binding domain superfamily/Winged helix DNA-binding domain"/>
    <property type="match status" value="1"/>
</dbReference>
<protein>
    <submittedName>
        <fullName evidence="6">LysR family transcriptional regulator</fullName>
    </submittedName>
</protein>
<gene>
    <name evidence="6" type="ORF">JYB85_02820</name>
</gene>
<evidence type="ECO:0000313" key="6">
    <source>
        <dbReference type="EMBL" id="QSX37793.1"/>
    </source>
</evidence>
<feature type="domain" description="HTH lysR-type" evidence="5">
    <location>
        <begin position="1"/>
        <end position="58"/>
    </location>
</feature>
<dbReference type="PANTHER" id="PTHR30126">
    <property type="entry name" value="HTH-TYPE TRANSCRIPTIONAL REGULATOR"/>
    <property type="match status" value="1"/>
</dbReference>
<proteinExistence type="inferred from homology"/>
<dbReference type="PANTHER" id="PTHR30126:SF91">
    <property type="entry name" value="LYSR FAMILY TRANSCRIPTIONAL REGULATOR"/>
    <property type="match status" value="1"/>
</dbReference>
<dbReference type="InterPro" id="IPR036388">
    <property type="entry name" value="WH-like_DNA-bd_sf"/>
</dbReference>
<evidence type="ECO:0000313" key="7">
    <source>
        <dbReference type="Proteomes" id="UP000663207"/>
    </source>
</evidence>
<keyword evidence="3" id="KW-0238">DNA-binding</keyword>
<dbReference type="InterPro" id="IPR000847">
    <property type="entry name" value="LysR_HTH_N"/>
</dbReference>
<reference evidence="6 7" key="1">
    <citation type="submission" date="2021-03" db="EMBL/GenBank/DDBJ databases">
        <title>Novel species identification of genus Shewanella.</title>
        <authorList>
            <person name="Liu G."/>
            <person name="Zhang Q."/>
        </authorList>
    </citation>
    <scope>NUCLEOTIDE SEQUENCE [LARGE SCALE GENOMIC DNA]</scope>
    <source>
        <strain evidence="6 7">FJAT-52962</strain>
    </source>
</reference>
<comment type="similarity">
    <text evidence="1">Belongs to the LysR transcriptional regulatory family.</text>
</comment>
<dbReference type="Pfam" id="PF00126">
    <property type="entry name" value="HTH_1"/>
    <property type="match status" value="1"/>
</dbReference>
<dbReference type="PRINTS" id="PR00039">
    <property type="entry name" value="HTHLYSR"/>
</dbReference>
<dbReference type="Pfam" id="PF03466">
    <property type="entry name" value="LysR_substrate"/>
    <property type="match status" value="1"/>
</dbReference>
<evidence type="ECO:0000256" key="4">
    <source>
        <dbReference type="ARBA" id="ARBA00023163"/>
    </source>
</evidence>
<dbReference type="PROSITE" id="PS50931">
    <property type="entry name" value="HTH_LYSR"/>
    <property type="match status" value="1"/>
</dbReference>
<keyword evidence="4" id="KW-0804">Transcription</keyword>
<evidence type="ECO:0000256" key="2">
    <source>
        <dbReference type="ARBA" id="ARBA00023015"/>
    </source>
</evidence>
<dbReference type="SUPFAM" id="SSF53850">
    <property type="entry name" value="Periplasmic binding protein-like II"/>
    <property type="match status" value="1"/>
</dbReference>
<sequence>MKIQQIQAFVLAAELGSVSAAARQLGKRQPQLSQWIADLELDLGVELFVRSQNQIVLSPAGEQLLPRAILALGQCDQLQAEAMSLVQHGTGVITLGVENYIPMDRLSPVIDSYLRQFPQLDLVIRSGSQEALTTAFSDGDCNLILLHESLALHQPHWGYCRLGEYQELMLVNASHPLLGEPVQDPSRLAAYRELVWARGMPQGDELEVGYSGRYCLIPDLHTLLSVLKSSDGFALLPEDLVRGELDAGELRELRLSTELSPRARRLELRWHHGFDTSALGAPLLALLRQHLGQP</sequence>
<dbReference type="InterPro" id="IPR036390">
    <property type="entry name" value="WH_DNA-bd_sf"/>
</dbReference>
<evidence type="ECO:0000259" key="5">
    <source>
        <dbReference type="PROSITE" id="PS50931"/>
    </source>
</evidence>